<feature type="region of interest" description="Disordered" evidence="1">
    <location>
        <begin position="1"/>
        <end position="25"/>
    </location>
</feature>
<accession>A0A0N4X3A6</accession>
<protein>
    <submittedName>
        <fullName evidence="2 4">Uncharacterized protein</fullName>
    </submittedName>
</protein>
<evidence type="ECO:0000313" key="3">
    <source>
        <dbReference type="Proteomes" id="UP000268014"/>
    </source>
</evidence>
<dbReference type="WBParaSite" id="HPLM_0001884801-mRNA-1">
    <property type="protein sequence ID" value="HPLM_0001884801-mRNA-1"/>
    <property type="gene ID" value="HPLM_0001884801"/>
</dbReference>
<dbReference type="AlphaFoldDB" id="A0A0N4X3A6"/>
<reference evidence="2 3" key="2">
    <citation type="submission" date="2018-11" db="EMBL/GenBank/DDBJ databases">
        <authorList>
            <consortium name="Pathogen Informatics"/>
        </authorList>
    </citation>
    <scope>NUCLEOTIDE SEQUENCE [LARGE SCALE GENOMIC DNA]</scope>
    <source>
        <strain evidence="2 3">MHpl1</strain>
    </source>
</reference>
<evidence type="ECO:0000256" key="1">
    <source>
        <dbReference type="SAM" id="MobiDB-lite"/>
    </source>
</evidence>
<keyword evidence="3" id="KW-1185">Reference proteome</keyword>
<dbReference type="EMBL" id="UZAF01020861">
    <property type="protein sequence ID" value="VDO73524.1"/>
    <property type="molecule type" value="Genomic_DNA"/>
</dbReference>
<evidence type="ECO:0000313" key="2">
    <source>
        <dbReference type="EMBL" id="VDO73524.1"/>
    </source>
</evidence>
<feature type="compositionally biased region" description="Basic and acidic residues" evidence="1">
    <location>
        <begin position="1"/>
        <end position="11"/>
    </location>
</feature>
<evidence type="ECO:0000313" key="4">
    <source>
        <dbReference type="WBParaSite" id="HPLM_0001884801-mRNA-1"/>
    </source>
</evidence>
<proteinExistence type="predicted"/>
<reference evidence="4" key="1">
    <citation type="submission" date="2017-02" db="UniProtKB">
        <authorList>
            <consortium name="WormBaseParasite"/>
        </authorList>
    </citation>
    <scope>IDENTIFICATION</scope>
</reference>
<sequence length="46" mass="5343">MKPVHKLDRNRSPRSPPGTYDSTNLKYGHLIDTSWSVTKPYFTPRP</sequence>
<name>A0A0N4X3A6_HAEPC</name>
<dbReference type="Proteomes" id="UP000268014">
    <property type="component" value="Unassembled WGS sequence"/>
</dbReference>
<organism evidence="4">
    <name type="scientific">Haemonchus placei</name>
    <name type="common">Barber's pole worm</name>
    <dbReference type="NCBI Taxonomy" id="6290"/>
    <lineage>
        <taxon>Eukaryota</taxon>
        <taxon>Metazoa</taxon>
        <taxon>Ecdysozoa</taxon>
        <taxon>Nematoda</taxon>
        <taxon>Chromadorea</taxon>
        <taxon>Rhabditida</taxon>
        <taxon>Rhabditina</taxon>
        <taxon>Rhabditomorpha</taxon>
        <taxon>Strongyloidea</taxon>
        <taxon>Trichostrongylidae</taxon>
        <taxon>Haemonchus</taxon>
    </lineage>
</organism>
<gene>
    <name evidence="2" type="ORF">HPLM_LOCUS18840</name>
</gene>